<keyword evidence="2" id="KW-0282">Flagellum</keyword>
<protein>
    <submittedName>
        <fullName evidence="2">Flagellar motor switch protein FliG</fullName>
    </submittedName>
</protein>
<dbReference type="GO" id="GO:0071973">
    <property type="term" value="P:bacterial-type flagellum-dependent cell motility"/>
    <property type="evidence" value="ECO:0007669"/>
    <property type="project" value="InterPro"/>
</dbReference>
<feature type="domain" description="Flagellar motor switch protein FliG C-terminal" evidence="1">
    <location>
        <begin position="2"/>
        <end position="54"/>
    </location>
</feature>
<dbReference type="AlphaFoldDB" id="A0A645IJM0"/>
<dbReference type="GO" id="GO:0009288">
    <property type="term" value="C:bacterial-type flagellum"/>
    <property type="evidence" value="ECO:0007669"/>
    <property type="project" value="InterPro"/>
</dbReference>
<dbReference type="InterPro" id="IPR023087">
    <property type="entry name" value="Flg_Motor_Flig_C"/>
</dbReference>
<comment type="caution">
    <text evidence="2">The sequence shown here is derived from an EMBL/GenBank/DDBJ whole genome shotgun (WGS) entry which is preliminary data.</text>
</comment>
<dbReference type="InterPro" id="IPR000090">
    <property type="entry name" value="Flg_Motor_Flig"/>
</dbReference>
<gene>
    <name evidence="2" type="primary">fliG_25</name>
    <name evidence="2" type="ORF">SDC9_198828</name>
</gene>
<sequence length="64" mass="7313">MSDLIFSNMSKRMAEMIREDMDFMGPVRLRDVEEAQQNIVNTIRRLEEAGEIVISRGGGDEIIV</sequence>
<dbReference type="EMBL" id="VSSQ01116042">
    <property type="protein sequence ID" value="MPN51186.1"/>
    <property type="molecule type" value="Genomic_DNA"/>
</dbReference>
<dbReference type="Pfam" id="PF01706">
    <property type="entry name" value="FliG_C"/>
    <property type="match status" value="1"/>
</dbReference>
<evidence type="ECO:0000313" key="2">
    <source>
        <dbReference type="EMBL" id="MPN51186.1"/>
    </source>
</evidence>
<keyword evidence="2" id="KW-0966">Cell projection</keyword>
<evidence type="ECO:0000259" key="1">
    <source>
        <dbReference type="Pfam" id="PF01706"/>
    </source>
</evidence>
<name>A0A645IJM0_9ZZZZ</name>
<proteinExistence type="predicted"/>
<accession>A0A645IJM0</accession>
<dbReference type="PANTHER" id="PTHR30534:SF0">
    <property type="entry name" value="FLAGELLAR MOTOR SWITCH PROTEIN FLIG"/>
    <property type="match status" value="1"/>
</dbReference>
<keyword evidence="2" id="KW-0969">Cilium</keyword>
<dbReference type="Gene3D" id="1.10.220.30">
    <property type="match status" value="1"/>
</dbReference>
<dbReference type="GO" id="GO:0006935">
    <property type="term" value="P:chemotaxis"/>
    <property type="evidence" value="ECO:0007669"/>
    <property type="project" value="InterPro"/>
</dbReference>
<dbReference type="PANTHER" id="PTHR30534">
    <property type="entry name" value="FLAGELLAR MOTOR SWITCH PROTEIN FLIG"/>
    <property type="match status" value="1"/>
</dbReference>
<reference evidence="2" key="1">
    <citation type="submission" date="2019-08" db="EMBL/GenBank/DDBJ databases">
        <authorList>
            <person name="Kucharzyk K."/>
            <person name="Murdoch R.W."/>
            <person name="Higgins S."/>
            <person name="Loffler F."/>
        </authorList>
    </citation>
    <scope>NUCLEOTIDE SEQUENCE</scope>
</reference>
<organism evidence="2">
    <name type="scientific">bioreactor metagenome</name>
    <dbReference type="NCBI Taxonomy" id="1076179"/>
    <lineage>
        <taxon>unclassified sequences</taxon>
        <taxon>metagenomes</taxon>
        <taxon>ecological metagenomes</taxon>
    </lineage>
</organism>
<dbReference type="GO" id="GO:0003774">
    <property type="term" value="F:cytoskeletal motor activity"/>
    <property type="evidence" value="ECO:0007669"/>
    <property type="project" value="InterPro"/>
</dbReference>
<dbReference type="InterPro" id="IPR011002">
    <property type="entry name" value="FliG_a-hlx"/>
</dbReference>
<dbReference type="SUPFAM" id="SSF48029">
    <property type="entry name" value="FliG"/>
    <property type="match status" value="1"/>
</dbReference>